<dbReference type="PRINTS" id="PR00455">
    <property type="entry name" value="HTHTETR"/>
</dbReference>
<gene>
    <name evidence="6" type="ORF">F3N42_11155</name>
</gene>
<sequence>MLALRPRLSREVQNPESPKYQQQRLAAIRAAATVFAHKGYHGASTGDIAEAMGIKQGSLYYYFKSKEEALAEVCLYGISDYVQRMEEIAASRQPFEARLLATVTSHLSSYREKNEALKVHNDERLYLPELKRRKLKKMGSRYRELLEGIFEDAVRDGAIRPNLDCHFAAQSVIGICNAWGDLIVRDAELDVFEVIRKCTDLLLNGLVDHDHDRAG</sequence>
<dbReference type="Proteomes" id="UP000325372">
    <property type="component" value="Unassembled WGS sequence"/>
</dbReference>
<dbReference type="PANTHER" id="PTHR30055">
    <property type="entry name" value="HTH-TYPE TRANSCRIPTIONAL REGULATOR RUTR"/>
    <property type="match status" value="1"/>
</dbReference>
<organism evidence="6 7">
    <name type="scientific">Marinihelvus fidelis</name>
    <dbReference type="NCBI Taxonomy" id="2613842"/>
    <lineage>
        <taxon>Bacteria</taxon>
        <taxon>Pseudomonadati</taxon>
        <taxon>Pseudomonadota</taxon>
        <taxon>Gammaproteobacteria</taxon>
        <taxon>Chromatiales</taxon>
        <taxon>Wenzhouxiangellaceae</taxon>
        <taxon>Marinihelvus</taxon>
    </lineage>
</organism>
<dbReference type="InterPro" id="IPR001647">
    <property type="entry name" value="HTH_TetR"/>
</dbReference>
<dbReference type="Pfam" id="PF00440">
    <property type="entry name" value="TetR_N"/>
    <property type="match status" value="1"/>
</dbReference>
<dbReference type="InterPro" id="IPR036271">
    <property type="entry name" value="Tet_transcr_reg_TetR-rel_C_sf"/>
</dbReference>
<evidence type="ECO:0000259" key="5">
    <source>
        <dbReference type="PROSITE" id="PS50977"/>
    </source>
</evidence>
<dbReference type="InterPro" id="IPR009057">
    <property type="entry name" value="Homeodomain-like_sf"/>
</dbReference>
<proteinExistence type="predicted"/>
<dbReference type="InterPro" id="IPR050109">
    <property type="entry name" value="HTH-type_TetR-like_transc_reg"/>
</dbReference>
<dbReference type="Gene3D" id="1.10.10.60">
    <property type="entry name" value="Homeodomain-like"/>
    <property type="match status" value="1"/>
</dbReference>
<feature type="DNA-binding region" description="H-T-H motif" evidence="4">
    <location>
        <begin position="44"/>
        <end position="63"/>
    </location>
</feature>
<dbReference type="PROSITE" id="PS50977">
    <property type="entry name" value="HTH_TETR_2"/>
    <property type="match status" value="1"/>
</dbReference>
<dbReference type="Pfam" id="PF17932">
    <property type="entry name" value="TetR_C_24"/>
    <property type="match status" value="1"/>
</dbReference>
<feature type="domain" description="HTH tetR-type" evidence="5">
    <location>
        <begin position="21"/>
        <end position="81"/>
    </location>
</feature>
<dbReference type="GO" id="GO:0003700">
    <property type="term" value="F:DNA-binding transcription factor activity"/>
    <property type="evidence" value="ECO:0007669"/>
    <property type="project" value="TreeGrafter"/>
</dbReference>
<evidence type="ECO:0000313" key="7">
    <source>
        <dbReference type="Proteomes" id="UP000325372"/>
    </source>
</evidence>
<evidence type="ECO:0000256" key="4">
    <source>
        <dbReference type="PROSITE-ProRule" id="PRU00335"/>
    </source>
</evidence>
<dbReference type="SUPFAM" id="SSF48498">
    <property type="entry name" value="Tetracyclin repressor-like, C-terminal domain"/>
    <property type="match status" value="1"/>
</dbReference>
<dbReference type="GO" id="GO:0000976">
    <property type="term" value="F:transcription cis-regulatory region binding"/>
    <property type="evidence" value="ECO:0007669"/>
    <property type="project" value="TreeGrafter"/>
</dbReference>
<keyword evidence="1" id="KW-0805">Transcription regulation</keyword>
<accession>A0A5N0T861</accession>
<evidence type="ECO:0000256" key="3">
    <source>
        <dbReference type="ARBA" id="ARBA00023163"/>
    </source>
</evidence>
<dbReference type="SUPFAM" id="SSF46689">
    <property type="entry name" value="Homeodomain-like"/>
    <property type="match status" value="1"/>
</dbReference>
<dbReference type="AlphaFoldDB" id="A0A5N0T861"/>
<evidence type="ECO:0000313" key="6">
    <source>
        <dbReference type="EMBL" id="KAA9130908.1"/>
    </source>
</evidence>
<reference evidence="6 7" key="1">
    <citation type="submission" date="2019-09" db="EMBL/GenBank/DDBJ databases">
        <title>Wenzhouxiangella sp. Genome sequencing and assembly.</title>
        <authorList>
            <person name="Zhang R."/>
        </authorList>
    </citation>
    <scope>NUCLEOTIDE SEQUENCE [LARGE SCALE GENOMIC DNA]</scope>
    <source>
        <strain evidence="6 7">W260</strain>
    </source>
</reference>
<name>A0A5N0T861_9GAMM</name>
<keyword evidence="2 4" id="KW-0238">DNA-binding</keyword>
<dbReference type="Gene3D" id="1.10.357.10">
    <property type="entry name" value="Tetracycline Repressor, domain 2"/>
    <property type="match status" value="1"/>
</dbReference>
<dbReference type="InterPro" id="IPR041490">
    <property type="entry name" value="KstR2_TetR_C"/>
</dbReference>
<dbReference type="PANTHER" id="PTHR30055:SF234">
    <property type="entry name" value="HTH-TYPE TRANSCRIPTIONAL REGULATOR BETI"/>
    <property type="match status" value="1"/>
</dbReference>
<comment type="caution">
    <text evidence="6">The sequence shown here is derived from an EMBL/GenBank/DDBJ whole genome shotgun (WGS) entry which is preliminary data.</text>
</comment>
<evidence type="ECO:0000256" key="2">
    <source>
        <dbReference type="ARBA" id="ARBA00023125"/>
    </source>
</evidence>
<dbReference type="EMBL" id="VYXP01000006">
    <property type="protein sequence ID" value="KAA9130908.1"/>
    <property type="molecule type" value="Genomic_DNA"/>
</dbReference>
<keyword evidence="3" id="KW-0804">Transcription</keyword>
<keyword evidence="7" id="KW-1185">Reference proteome</keyword>
<protein>
    <submittedName>
        <fullName evidence="6">TetR/AcrR family transcriptional regulator</fullName>
    </submittedName>
</protein>
<evidence type="ECO:0000256" key="1">
    <source>
        <dbReference type="ARBA" id="ARBA00023015"/>
    </source>
</evidence>